<accession>A0AAV4MUU3</accession>
<name>A0AAV4MUU3_CAEEX</name>
<sequence length="90" mass="10536">MCRSTSLPSSTENISDHFREAVDTRLDYRKTSPIMGLALSNNRTTTNYSALIPWATVWPKQKKKKRKHQIIKWIKRYPSTFPSFPIIPRT</sequence>
<dbReference type="EMBL" id="BPLR01002620">
    <property type="protein sequence ID" value="GIX75771.1"/>
    <property type="molecule type" value="Genomic_DNA"/>
</dbReference>
<keyword evidence="2" id="KW-1185">Reference proteome</keyword>
<gene>
    <name evidence="1" type="ORF">CEXT_669701</name>
</gene>
<organism evidence="1 2">
    <name type="scientific">Caerostris extrusa</name>
    <name type="common">Bark spider</name>
    <name type="synonym">Caerostris bankana</name>
    <dbReference type="NCBI Taxonomy" id="172846"/>
    <lineage>
        <taxon>Eukaryota</taxon>
        <taxon>Metazoa</taxon>
        <taxon>Ecdysozoa</taxon>
        <taxon>Arthropoda</taxon>
        <taxon>Chelicerata</taxon>
        <taxon>Arachnida</taxon>
        <taxon>Araneae</taxon>
        <taxon>Araneomorphae</taxon>
        <taxon>Entelegynae</taxon>
        <taxon>Araneoidea</taxon>
        <taxon>Araneidae</taxon>
        <taxon>Caerostris</taxon>
    </lineage>
</organism>
<proteinExistence type="predicted"/>
<dbReference type="AlphaFoldDB" id="A0AAV4MUU3"/>
<comment type="caution">
    <text evidence="1">The sequence shown here is derived from an EMBL/GenBank/DDBJ whole genome shotgun (WGS) entry which is preliminary data.</text>
</comment>
<reference evidence="1 2" key="1">
    <citation type="submission" date="2021-06" db="EMBL/GenBank/DDBJ databases">
        <title>Caerostris extrusa draft genome.</title>
        <authorList>
            <person name="Kono N."/>
            <person name="Arakawa K."/>
        </authorList>
    </citation>
    <scope>NUCLEOTIDE SEQUENCE [LARGE SCALE GENOMIC DNA]</scope>
</reference>
<evidence type="ECO:0000313" key="2">
    <source>
        <dbReference type="Proteomes" id="UP001054945"/>
    </source>
</evidence>
<evidence type="ECO:0000313" key="1">
    <source>
        <dbReference type="EMBL" id="GIX75771.1"/>
    </source>
</evidence>
<protein>
    <submittedName>
        <fullName evidence="1">Uncharacterized protein</fullName>
    </submittedName>
</protein>
<dbReference type="Proteomes" id="UP001054945">
    <property type="component" value="Unassembled WGS sequence"/>
</dbReference>